<dbReference type="KEGG" id="cdiv:CPM_0427"/>
<evidence type="ECO:0000313" key="3">
    <source>
        <dbReference type="EMBL" id="SJK84311.1"/>
    </source>
</evidence>
<dbReference type="InterPro" id="IPR017271">
    <property type="entry name" value="Tscrpt_reg_HTH_MJ1545_prd"/>
</dbReference>
<evidence type="ECO:0000313" key="4">
    <source>
        <dbReference type="Proteomes" id="UP000187822"/>
    </source>
</evidence>
<reference evidence="4" key="2">
    <citation type="submission" date="2016-06" db="EMBL/GenBank/DDBJ databases">
        <authorList>
            <person name="Toshchakov V.S."/>
        </authorList>
    </citation>
    <scope>NUCLEOTIDE SEQUENCE [LARGE SCALE GENOMIC DNA]</scope>
    <source>
        <strain>PM4 (JCM 30641</strain>
        <strain evidence="4">\VKM B-2940)</strain>
    </source>
</reference>
<protein>
    <submittedName>
        <fullName evidence="2">XRE family transcriptional regulator</fullName>
    </submittedName>
</protein>
<dbReference type="EMBL" id="LT671858">
    <property type="protein sequence ID" value="SIM43120.1"/>
    <property type="molecule type" value="Genomic_DNA"/>
</dbReference>
<dbReference type="OrthoDB" id="371772at2157"/>
<dbReference type="SMART" id="SM00530">
    <property type="entry name" value="HTH_XRE"/>
    <property type="match status" value="1"/>
</dbReference>
<dbReference type="AlphaFoldDB" id="A0A1N5T401"/>
<dbReference type="EMBL" id="LT719092">
    <property type="protein sequence ID" value="SJK84311.1"/>
    <property type="molecule type" value="Genomic_DNA"/>
</dbReference>
<dbReference type="SUPFAM" id="SSF47413">
    <property type="entry name" value="lambda repressor-like DNA-binding domains"/>
    <property type="match status" value="1"/>
</dbReference>
<organism evidence="2 5">
    <name type="scientific">Cuniculiplasma divulgatum</name>
    <dbReference type="NCBI Taxonomy" id="1673428"/>
    <lineage>
        <taxon>Archaea</taxon>
        <taxon>Methanobacteriati</taxon>
        <taxon>Thermoplasmatota</taxon>
        <taxon>Thermoplasmata</taxon>
        <taxon>Thermoplasmatales</taxon>
        <taxon>Cuniculiplasmataceae</taxon>
        <taxon>Cuniculiplasma</taxon>
    </lineage>
</organism>
<feature type="domain" description="HTH cro/C1-type" evidence="1">
    <location>
        <begin position="21"/>
        <end position="75"/>
    </location>
</feature>
<dbReference type="Proteomes" id="UP000195607">
    <property type="component" value="Chromosome I"/>
</dbReference>
<reference evidence="2 5" key="1">
    <citation type="submission" date="2016-04" db="EMBL/GenBank/DDBJ databases">
        <authorList>
            <person name="Evans L.H."/>
            <person name="Alamgir A."/>
            <person name="Owens N."/>
            <person name="Weber N.D."/>
            <person name="Virtaneva K."/>
            <person name="Barbian K."/>
            <person name="Babar A."/>
            <person name="Rosenke K."/>
        </authorList>
    </citation>
    <scope>NUCLEOTIDE SEQUENCE [LARGE SCALE GENOMIC DNA]</scope>
    <source>
        <strain evidence="2">S5</strain>
        <strain evidence="5">S5(T) (JCM 30642 \VKM B-2941)</strain>
    </source>
</reference>
<sequence>MNVEEKIAGEIVLSETPNETLKKWREEFSISKSELAREMNVSLSMISDYETGRRQSPGVNTIRKFVSAMVRIETKHGGTILRRYRSGVPYEALIDIRDYDRDINLKTIVNKIKGVSVSEAPMDRYVRGYTIVNGVKAILSFSYSEYSLLYGWSSQRVIFFTDVKMGRSPMIAIRVHPLKPAAVVYVKADRVDELAIKLSEVENIPLITTEMDTDEISRLISNIK</sequence>
<dbReference type="InterPro" id="IPR010982">
    <property type="entry name" value="Lambda_DNA-bd_dom_sf"/>
</dbReference>
<dbReference type="PIRSF" id="PIRSF037724">
    <property type="entry name" value="TF_HTH_MJ1545_prd"/>
    <property type="match status" value="1"/>
</dbReference>
<evidence type="ECO:0000313" key="5">
    <source>
        <dbReference type="Proteomes" id="UP000195607"/>
    </source>
</evidence>
<dbReference type="Pfam" id="PF01381">
    <property type="entry name" value="HTH_3"/>
    <property type="match status" value="1"/>
</dbReference>
<dbReference type="GeneID" id="41587757"/>
<dbReference type="RefSeq" id="WP_077075924.1">
    <property type="nucleotide sequence ID" value="NZ_LT671858.1"/>
</dbReference>
<dbReference type="Proteomes" id="UP000187822">
    <property type="component" value="Chromosome I"/>
</dbReference>
<reference evidence="3" key="3">
    <citation type="submission" date="2016-06" db="EMBL/GenBank/DDBJ databases">
        <authorList>
            <person name="Olsen C.W."/>
            <person name="Carey S."/>
            <person name="Hinshaw L."/>
            <person name="Karasin A.I."/>
        </authorList>
    </citation>
    <scope>NUCLEOTIDE SEQUENCE [LARGE SCALE GENOMIC DNA]</scope>
    <source>
        <strain evidence="3">PM4</strain>
    </source>
</reference>
<dbReference type="GO" id="GO:0003677">
    <property type="term" value="F:DNA binding"/>
    <property type="evidence" value="ECO:0007669"/>
    <property type="project" value="InterPro"/>
</dbReference>
<dbReference type="STRING" id="1673428.CPM_0427"/>
<dbReference type="Gene3D" id="1.10.260.40">
    <property type="entry name" value="lambda repressor-like DNA-binding domains"/>
    <property type="match status" value="1"/>
</dbReference>
<gene>
    <name evidence="3" type="ORF">CPM_0427</name>
    <name evidence="2" type="ORF">CSP5_0455</name>
</gene>
<accession>A0A1N5T401</accession>
<name>A0A1N5T401_9ARCH</name>
<dbReference type="InterPro" id="IPR001387">
    <property type="entry name" value="Cro/C1-type_HTH"/>
</dbReference>
<dbReference type="CDD" id="cd00093">
    <property type="entry name" value="HTH_XRE"/>
    <property type="match status" value="1"/>
</dbReference>
<evidence type="ECO:0000259" key="1">
    <source>
        <dbReference type="PROSITE" id="PS50943"/>
    </source>
</evidence>
<proteinExistence type="predicted"/>
<dbReference type="PROSITE" id="PS50943">
    <property type="entry name" value="HTH_CROC1"/>
    <property type="match status" value="1"/>
</dbReference>
<keyword evidence="4" id="KW-1185">Reference proteome</keyword>
<evidence type="ECO:0000313" key="2">
    <source>
        <dbReference type="EMBL" id="SIM43120.1"/>
    </source>
</evidence>